<organism evidence="14 15">
    <name type="scientific">Gymnopilus dilepis</name>
    <dbReference type="NCBI Taxonomy" id="231916"/>
    <lineage>
        <taxon>Eukaryota</taxon>
        <taxon>Fungi</taxon>
        <taxon>Dikarya</taxon>
        <taxon>Basidiomycota</taxon>
        <taxon>Agaricomycotina</taxon>
        <taxon>Agaricomycetes</taxon>
        <taxon>Agaricomycetidae</taxon>
        <taxon>Agaricales</taxon>
        <taxon>Agaricineae</taxon>
        <taxon>Hymenogastraceae</taxon>
        <taxon>Gymnopilus</taxon>
    </lineage>
</organism>
<dbReference type="Gene3D" id="3.40.50.10440">
    <property type="entry name" value="Dihydroxyacetone kinase, domain 1"/>
    <property type="match status" value="1"/>
</dbReference>
<keyword evidence="8" id="KW-0067">ATP-binding</keyword>
<evidence type="ECO:0008006" key="16">
    <source>
        <dbReference type="Google" id="ProtNLM"/>
    </source>
</evidence>
<feature type="compositionally biased region" description="Low complexity" evidence="11">
    <location>
        <begin position="194"/>
        <end position="204"/>
    </location>
</feature>
<keyword evidence="7" id="KW-0319">Glycerol metabolism</keyword>
<proteinExistence type="inferred from homology"/>
<evidence type="ECO:0000256" key="8">
    <source>
        <dbReference type="ARBA" id="ARBA00022840"/>
    </source>
</evidence>
<evidence type="ECO:0000313" key="15">
    <source>
        <dbReference type="Proteomes" id="UP000284706"/>
    </source>
</evidence>
<dbReference type="GO" id="GO:0019588">
    <property type="term" value="P:anaerobic glycerol catabolic process"/>
    <property type="evidence" value="ECO:0007669"/>
    <property type="project" value="UniProtKB-UniPathway"/>
</dbReference>
<evidence type="ECO:0000256" key="10">
    <source>
        <dbReference type="ARBA" id="ARBA00048898"/>
    </source>
</evidence>
<dbReference type="SUPFAM" id="SSF82549">
    <property type="entry name" value="DAK1/DegV-like"/>
    <property type="match status" value="1"/>
</dbReference>
<evidence type="ECO:0000256" key="7">
    <source>
        <dbReference type="ARBA" id="ARBA00022798"/>
    </source>
</evidence>
<keyword evidence="15" id="KW-1185">Reference proteome</keyword>
<evidence type="ECO:0000256" key="5">
    <source>
        <dbReference type="ARBA" id="ARBA00022741"/>
    </source>
</evidence>
<dbReference type="AlphaFoldDB" id="A0A409WBB5"/>
<dbReference type="Pfam" id="PF02733">
    <property type="entry name" value="Dak1"/>
    <property type="match status" value="1"/>
</dbReference>
<evidence type="ECO:0000256" key="6">
    <source>
        <dbReference type="ARBA" id="ARBA00022777"/>
    </source>
</evidence>
<dbReference type="GO" id="GO:0050354">
    <property type="term" value="F:triokinase activity"/>
    <property type="evidence" value="ECO:0007669"/>
    <property type="project" value="UniProtKB-EC"/>
</dbReference>
<comment type="function">
    <text evidence="1">Catalyzes both the phosphorylation of dihydroxyacetone and of glyceraldehyde.</text>
</comment>
<dbReference type="PROSITE" id="PS51480">
    <property type="entry name" value="DHAL"/>
    <property type="match status" value="1"/>
</dbReference>
<dbReference type="InterPro" id="IPR004007">
    <property type="entry name" value="DhaL_dom"/>
</dbReference>
<keyword evidence="4" id="KW-0808">Transferase</keyword>
<keyword evidence="5" id="KW-0547">Nucleotide-binding</keyword>
<feature type="region of interest" description="Disordered" evidence="11">
    <location>
        <begin position="49"/>
        <end position="100"/>
    </location>
</feature>
<dbReference type="GO" id="GO:0005829">
    <property type="term" value="C:cytosol"/>
    <property type="evidence" value="ECO:0007669"/>
    <property type="project" value="TreeGrafter"/>
</dbReference>
<protein>
    <recommendedName>
        <fullName evidence="16">DhaK domain-containing protein</fullName>
    </recommendedName>
</protein>
<feature type="compositionally biased region" description="Low complexity" evidence="11">
    <location>
        <begin position="49"/>
        <end position="82"/>
    </location>
</feature>
<comment type="catalytic activity">
    <reaction evidence="9">
        <text>D-glyceraldehyde + ATP = D-glyceraldehyde 3-phosphate + ADP + H(+)</text>
        <dbReference type="Rhea" id="RHEA:13941"/>
        <dbReference type="ChEBI" id="CHEBI:15378"/>
        <dbReference type="ChEBI" id="CHEBI:17378"/>
        <dbReference type="ChEBI" id="CHEBI:30616"/>
        <dbReference type="ChEBI" id="CHEBI:59776"/>
        <dbReference type="ChEBI" id="CHEBI:456216"/>
        <dbReference type="EC" id="2.7.1.28"/>
    </reaction>
</comment>
<evidence type="ECO:0000256" key="9">
    <source>
        <dbReference type="ARBA" id="ARBA00047974"/>
    </source>
</evidence>
<dbReference type="GO" id="GO:0005524">
    <property type="term" value="F:ATP binding"/>
    <property type="evidence" value="ECO:0007669"/>
    <property type="project" value="UniProtKB-KW"/>
</dbReference>
<dbReference type="InterPro" id="IPR050861">
    <property type="entry name" value="Dihydroxyacetone_Kinase"/>
</dbReference>
<dbReference type="EMBL" id="NHYE01005226">
    <property type="protein sequence ID" value="PPQ75807.1"/>
    <property type="molecule type" value="Genomic_DNA"/>
</dbReference>
<dbReference type="PANTHER" id="PTHR28629:SF14">
    <property type="entry name" value="DIHYDROXYACETONE KINASE 1"/>
    <property type="match status" value="1"/>
</dbReference>
<dbReference type="Gene3D" id="1.25.40.340">
    <property type="match status" value="1"/>
</dbReference>
<dbReference type="SUPFAM" id="SSF101473">
    <property type="entry name" value="DhaL-like"/>
    <property type="match status" value="1"/>
</dbReference>
<evidence type="ECO:0000259" key="12">
    <source>
        <dbReference type="PROSITE" id="PS51480"/>
    </source>
</evidence>
<dbReference type="InterPro" id="IPR036117">
    <property type="entry name" value="DhaL_dom_sf"/>
</dbReference>
<dbReference type="Pfam" id="PF02734">
    <property type="entry name" value="Dak2"/>
    <property type="match status" value="1"/>
</dbReference>
<dbReference type="STRING" id="231916.A0A409WBB5"/>
<evidence type="ECO:0000313" key="14">
    <source>
        <dbReference type="EMBL" id="PPQ75807.1"/>
    </source>
</evidence>
<accession>A0A409WBB5</accession>
<dbReference type="Proteomes" id="UP000284706">
    <property type="component" value="Unassembled WGS sequence"/>
</dbReference>
<comment type="catalytic activity">
    <reaction evidence="10">
        <text>dihydroxyacetone + ATP = dihydroxyacetone phosphate + ADP + H(+)</text>
        <dbReference type="Rhea" id="RHEA:15773"/>
        <dbReference type="ChEBI" id="CHEBI:15378"/>
        <dbReference type="ChEBI" id="CHEBI:16016"/>
        <dbReference type="ChEBI" id="CHEBI:30616"/>
        <dbReference type="ChEBI" id="CHEBI:57642"/>
        <dbReference type="ChEBI" id="CHEBI:456216"/>
        <dbReference type="EC" id="2.7.1.29"/>
    </reaction>
</comment>
<dbReference type="OrthoDB" id="1724672at2759"/>
<feature type="domain" description="DhaL" evidence="12">
    <location>
        <begin position="219"/>
        <end position="341"/>
    </location>
</feature>
<keyword evidence="6" id="KW-0418">Kinase</keyword>
<feature type="domain" description="DhaK" evidence="13">
    <location>
        <begin position="43"/>
        <end position="341"/>
    </location>
</feature>
<comment type="caution">
    <text evidence="14">The sequence shown here is derived from an EMBL/GenBank/DDBJ whole genome shotgun (WGS) entry which is preliminary data.</text>
</comment>
<evidence type="ECO:0000256" key="4">
    <source>
        <dbReference type="ARBA" id="ARBA00022679"/>
    </source>
</evidence>
<evidence type="ECO:0000259" key="13">
    <source>
        <dbReference type="PROSITE" id="PS51481"/>
    </source>
</evidence>
<reference evidence="14 15" key="1">
    <citation type="journal article" date="2018" name="Evol. Lett.">
        <title>Horizontal gene cluster transfer increased hallucinogenic mushroom diversity.</title>
        <authorList>
            <person name="Reynolds H.T."/>
            <person name="Vijayakumar V."/>
            <person name="Gluck-Thaler E."/>
            <person name="Korotkin H.B."/>
            <person name="Matheny P.B."/>
            <person name="Slot J.C."/>
        </authorList>
    </citation>
    <scope>NUCLEOTIDE SEQUENCE [LARGE SCALE GENOMIC DNA]</scope>
    <source>
        <strain evidence="14 15">SRW20</strain>
    </source>
</reference>
<dbReference type="GO" id="GO:0004371">
    <property type="term" value="F:glycerone kinase activity"/>
    <property type="evidence" value="ECO:0007669"/>
    <property type="project" value="UniProtKB-EC"/>
</dbReference>
<evidence type="ECO:0000256" key="1">
    <source>
        <dbReference type="ARBA" id="ARBA00003264"/>
    </source>
</evidence>
<evidence type="ECO:0000256" key="11">
    <source>
        <dbReference type="SAM" id="MobiDB-lite"/>
    </source>
</evidence>
<comment type="similarity">
    <text evidence="3">Belongs to the dihydroxyacetone kinase (DAK) family.</text>
</comment>
<feature type="non-terminal residue" evidence="14">
    <location>
        <position position="341"/>
    </location>
</feature>
<feature type="region of interest" description="Disordered" evidence="11">
    <location>
        <begin position="316"/>
        <end position="341"/>
    </location>
</feature>
<gene>
    <name evidence="14" type="ORF">CVT26_001457</name>
</gene>
<dbReference type="InParanoid" id="A0A409WBB5"/>
<feature type="region of interest" description="Disordered" evidence="11">
    <location>
        <begin position="191"/>
        <end position="240"/>
    </location>
</feature>
<dbReference type="UniPathway" id="UPA00617">
    <property type="reaction ID" value="UER00669"/>
</dbReference>
<dbReference type="PANTHER" id="PTHR28629">
    <property type="entry name" value="TRIOKINASE/FMN CYCLASE"/>
    <property type="match status" value="1"/>
</dbReference>
<evidence type="ECO:0000256" key="3">
    <source>
        <dbReference type="ARBA" id="ARBA00008757"/>
    </source>
</evidence>
<dbReference type="PROSITE" id="PS51481">
    <property type="entry name" value="DHAK"/>
    <property type="match status" value="1"/>
</dbReference>
<evidence type="ECO:0000256" key="2">
    <source>
        <dbReference type="ARBA" id="ARBA00004778"/>
    </source>
</evidence>
<dbReference type="InterPro" id="IPR004006">
    <property type="entry name" value="DhaK_dom"/>
</dbReference>
<comment type="pathway">
    <text evidence="2">Polyol metabolism; glycerol fermentation; glycerone phosphate from glycerol (oxidative route): step 2/2.</text>
</comment>
<name>A0A409WBB5_9AGAR</name>
<sequence length="341" mass="34103">MSTKHLYDSSEGLVLQSLRGAVAFNPSLGLHEPSKTVFVLHSAPSASQTITASSTSSANPTTSPSSPSSEPITTSPTCTPTPRRTAVISGGGSGHEPAHAGYTGRCTLSASVAGDIFASPSAKQTRDKDQRCLHGDLAKIDLYASLLGAPTDATAWVGARRWDVGSVVASASASEGARWGGEEPRRVLELAREGASTSGETAAGEGAGGGFGAAPDTSALDGAGPAGGSDAAPSPNNELTELDTLVGDSDCGDSFATRASGLLQALDSGSVIIQNVELFKVVSQVADVLEDRMGGTIGALFAIFLNALSAALSAALTPPSSSPTSTSTSSASTPGSTPTPW</sequence>